<organism evidence="3">
    <name type="scientific">freshwater metagenome</name>
    <dbReference type="NCBI Taxonomy" id="449393"/>
    <lineage>
        <taxon>unclassified sequences</taxon>
        <taxon>metagenomes</taxon>
        <taxon>ecological metagenomes</taxon>
    </lineage>
</organism>
<evidence type="ECO:0000313" key="3">
    <source>
        <dbReference type="EMBL" id="KGA11462.1"/>
    </source>
</evidence>
<gene>
    <name evidence="3" type="ORF">GM51_22590</name>
</gene>
<evidence type="ECO:0000259" key="2">
    <source>
        <dbReference type="Pfam" id="PF02878"/>
    </source>
</evidence>
<dbReference type="Pfam" id="PF02878">
    <property type="entry name" value="PGM_PMM_I"/>
    <property type="match status" value="1"/>
</dbReference>
<evidence type="ECO:0000256" key="1">
    <source>
        <dbReference type="ARBA" id="ARBA00010231"/>
    </source>
</evidence>
<dbReference type="InterPro" id="IPR005844">
    <property type="entry name" value="A-D-PHexomutase_a/b/a-I"/>
</dbReference>
<dbReference type="Gene3D" id="3.40.120.10">
    <property type="entry name" value="Alpha-D-Glucose-1,6-Bisphosphate, subunit A, domain 3"/>
    <property type="match status" value="1"/>
</dbReference>
<comment type="caution">
    <text evidence="3">The sequence shown here is derived from an EMBL/GenBank/DDBJ whole genome shotgun (WGS) entry which is preliminary data.</text>
</comment>
<dbReference type="GO" id="GO:0005975">
    <property type="term" value="P:carbohydrate metabolic process"/>
    <property type="evidence" value="ECO:0007669"/>
    <property type="project" value="InterPro"/>
</dbReference>
<proteinExistence type="inferred from homology"/>
<accession>A0A094PK88</accession>
<comment type="similarity">
    <text evidence="1">Belongs to the phosphohexose mutase family.</text>
</comment>
<sequence length="72" mass="7936">MVGHDMRDSSVEFVEAFIEGANARGADAINLGLCSTDECYFASGYLDAAAAMFRWCQRNFDGHRAFCDFGKV</sequence>
<dbReference type="GO" id="GO:0016868">
    <property type="term" value="F:intramolecular phosphotransferase activity"/>
    <property type="evidence" value="ECO:0007669"/>
    <property type="project" value="InterPro"/>
</dbReference>
<dbReference type="SUPFAM" id="SSF53738">
    <property type="entry name" value="Phosphoglucomutase, first 3 domains"/>
    <property type="match status" value="1"/>
</dbReference>
<dbReference type="EMBL" id="JNSL01000235">
    <property type="protein sequence ID" value="KGA11462.1"/>
    <property type="molecule type" value="Genomic_DNA"/>
</dbReference>
<feature type="domain" description="Alpha-D-phosphohexomutase alpha/beta/alpha" evidence="2">
    <location>
        <begin position="1"/>
        <end position="51"/>
    </location>
</feature>
<protein>
    <recommendedName>
        <fullName evidence="2">Alpha-D-phosphohexomutase alpha/beta/alpha domain-containing protein</fullName>
    </recommendedName>
</protein>
<reference evidence="3" key="1">
    <citation type="submission" date="2014-06" db="EMBL/GenBank/DDBJ databases">
        <title>Key roles for freshwater Actinobacteria revealed by deep metagenomic sequencing.</title>
        <authorList>
            <person name="Ghai R."/>
            <person name="Mizuno C.M."/>
            <person name="Picazo A."/>
            <person name="Camacho A."/>
            <person name="Rodriguez-Valera F."/>
        </authorList>
    </citation>
    <scope>NUCLEOTIDE SEQUENCE</scope>
</reference>
<name>A0A094PK88_9ZZZZ</name>
<dbReference type="InterPro" id="IPR016055">
    <property type="entry name" value="A-D-PHexomutase_a/b/a-I/II/III"/>
</dbReference>
<dbReference type="AlphaFoldDB" id="A0A094PK88"/>